<dbReference type="Proteomes" id="UP000265100">
    <property type="component" value="Chromosome 10"/>
</dbReference>
<dbReference type="InterPro" id="IPR009003">
    <property type="entry name" value="Peptidase_S1_PA"/>
</dbReference>
<reference evidence="2 3" key="1">
    <citation type="submission" date="2018-05" db="EMBL/GenBank/DDBJ databases">
        <authorList>
            <person name="Datahose"/>
        </authorList>
    </citation>
    <scope>NUCLEOTIDE SEQUENCE</scope>
</reference>
<sequence length="557" mass="62124">MAFITGIPATGLETGKEPPRQGVGGSVPSVVLEMHEGEESLHIPNGRGEPSNHGKMAFITGIPATGLETGKEPPRQGVGGSVPSVVLEMHEGEESLHIPNGRGEPSNHAVSCGPAVTTPPFGPAWPVPPNCCGEFSNPNSTKESWITYSRYDLFLRLGQLCNQSKIMVNRHCILTPEYCLTGKSQKRFICYDYILQLHYTVSNCFEKYGIHNNKLLELSKSVCQVRTRDKFGSGFLLFKNFILTNFHVIEPYYNFKTRQLTNDVAVTFSHEIQESECDLINVVGVHCYDFCSNFGNKSDWVLLEINDNMPLPNIYNIWPYEIHTNTFLLLSKSVCLVIIGGKPRGSGFLLYDNFVLTNAHVIKSAYNFKTDQLTNNITVTFSYEIQESMCDCVAVEDVVCYDFDNKSDWALLKVNDSLPLPNGLLPHVKSVSDTECSNIFIIGHPNAEVKQVDFCSVVGPENRRQVVEENWRKNPGSNDDYVNRVVKEIPGLNGRLTYNSNFYQGSSGSPVFNKKGSLVAMHSGGYFYCDAKGQPQSLMDFGYFLSSIIKQIQLHMV</sequence>
<dbReference type="STRING" id="8154.ENSACLP00000011023"/>
<evidence type="ECO:0008006" key="4">
    <source>
        <dbReference type="Google" id="ProtNLM"/>
    </source>
</evidence>
<reference evidence="2" key="3">
    <citation type="submission" date="2025-08" db="UniProtKB">
        <authorList>
            <consortium name="Ensembl"/>
        </authorList>
    </citation>
    <scope>IDENTIFICATION</scope>
</reference>
<evidence type="ECO:0000313" key="2">
    <source>
        <dbReference type="Ensembl" id="ENSACLP00000011023.2"/>
    </source>
</evidence>
<dbReference type="Bgee" id="ENSACLG00000007567">
    <property type="expression patterns" value="Expressed in anal fin"/>
</dbReference>
<dbReference type="GeneTree" id="ENSGT00390000005182"/>
<feature type="region of interest" description="Disordered" evidence="1">
    <location>
        <begin position="1"/>
        <end position="23"/>
    </location>
</feature>
<organism evidence="2 3">
    <name type="scientific">Astatotilapia calliptera</name>
    <name type="common">Eastern happy</name>
    <name type="synonym">Chromis callipterus</name>
    <dbReference type="NCBI Taxonomy" id="8154"/>
    <lineage>
        <taxon>Eukaryota</taxon>
        <taxon>Metazoa</taxon>
        <taxon>Chordata</taxon>
        <taxon>Craniata</taxon>
        <taxon>Vertebrata</taxon>
        <taxon>Euteleostomi</taxon>
        <taxon>Actinopterygii</taxon>
        <taxon>Neopterygii</taxon>
        <taxon>Teleostei</taxon>
        <taxon>Neoteleostei</taxon>
        <taxon>Acanthomorphata</taxon>
        <taxon>Ovalentaria</taxon>
        <taxon>Cichlomorphae</taxon>
        <taxon>Cichliformes</taxon>
        <taxon>Cichlidae</taxon>
        <taxon>African cichlids</taxon>
        <taxon>Pseudocrenilabrinae</taxon>
        <taxon>Haplochromini</taxon>
        <taxon>Astatotilapia</taxon>
    </lineage>
</organism>
<dbReference type="Gene3D" id="2.40.10.10">
    <property type="entry name" value="Trypsin-like serine proteases"/>
    <property type="match status" value="3"/>
</dbReference>
<evidence type="ECO:0000313" key="3">
    <source>
        <dbReference type="Proteomes" id="UP000265100"/>
    </source>
</evidence>
<dbReference type="SUPFAM" id="SSF50494">
    <property type="entry name" value="Trypsin-like serine proteases"/>
    <property type="match status" value="2"/>
</dbReference>
<protein>
    <recommendedName>
        <fullName evidence="4">Serine protease</fullName>
    </recommendedName>
</protein>
<accession>A0A3P8P1Z8</accession>
<dbReference type="Pfam" id="PF13365">
    <property type="entry name" value="Trypsin_2"/>
    <property type="match status" value="1"/>
</dbReference>
<keyword evidence="3" id="KW-1185">Reference proteome</keyword>
<dbReference type="InterPro" id="IPR043504">
    <property type="entry name" value="Peptidase_S1_PA_chymotrypsin"/>
</dbReference>
<dbReference type="Ensembl" id="ENSACLT00000011299.2">
    <property type="protein sequence ID" value="ENSACLP00000011023.2"/>
    <property type="gene ID" value="ENSACLG00000007567.2"/>
</dbReference>
<dbReference type="PANTHER" id="PTHR14389">
    <property type="entry name" value="SI:CH1073-475A24.1"/>
    <property type="match status" value="1"/>
</dbReference>
<dbReference type="PANTHER" id="PTHR14389:SF3">
    <property type="entry name" value="PROTEIN FAM111A-LIKE"/>
    <property type="match status" value="1"/>
</dbReference>
<dbReference type="AlphaFoldDB" id="A0A3P8P1Z8"/>
<reference evidence="3" key="2">
    <citation type="submission" date="2023-03" db="EMBL/GenBank/DDBJ databases">
        <authorList>
            <consortium name="Wellcome Sanger Institute Data Sharing"/>
        </authorList>
    </citation>
    <scope>NUCLEOTIDE SEQUENCE [LARGE SCALE GENOMIC DNA]</scope>
</reference>
<reference evidence="2" key="4">
    <citation type="submission" date="2025-09" db="UniProtKB">
        <authorList>
            <consortium name="Ensembl"/>
        </authorList>
    </citation>
    <scope>IDENTIFICATION</scope>
</reference>
<name>A0A3P8P1Z8_ASTCA</name>
<proteinExistence type="predicted"/>
<evidence type="ECO:0000256" key="1">
    <source>
        <dbReference type="SAM" id="MobiDB-lite"/>
    </source>
</evidence>